<dbReference type="AlphaFoldDB" id="A0AAE9ZX86"/>
<organism evidence="2 3">
    <name type="scientific">Synoicihabitans lomoniglobus</name>
    <dbReference type="NCBI Taxonomy" id="2909285"/>
    <lineage>
        <taxon>Bacteria</taxon>
        <taxon>Pseudomonadati</taxon>
        <taxon>Verrucomicrobiota</taxon>
        <taxon>Opitutia</taxon>
        <taxon>Opitutales</taxon>
        <taxon>Opitutaceae</taxon>
        <taxon>Synoicihabitans</taxon>
    </lineage>
</organism>
<evidence type="ECO:0000313" key="3">
    <source>
        <dbReference type="Proteomes" id="UP001218638"/>
    </source>
</evidence>
<gene>
    <name evidence="2" type="ORF">PXH66_22695</name>
</gene>
<feature type="domain" description="Xylose isomerase-like TIM barrel" evidence="1">
    <location>
        <begin position="59"/>
        <end position="272"/>
    </location>
</feature>
<dbReference type="InterPro" id="IPR050312">
    <property type="entry name" value="IolE/XylAMocC-like"/>
</dbReference>
<dbReference type="Gene3D" id="3.20.20.150">
    <property type="entry name" value="Divalent-metal-dependent TIM barrel enzymes"/>
    <property type="match status" value="1"/>
</dbReference>
<dbReference type="InterPro" id="IPR013022">
    <property type="entry name" value="Xyl_isomerase-like_TIM-brl"/>
</dbReference>
<sequence length="303" mass="33383">MSSRDSIPPSHGAHSERFIRKPIAGFKLKTSLNAYSFHPRLMRGADGSDPEMTLFDLLEFTARSGFDAIDPTGYYFPSYPVAPSDEYIHALKQRAFELGLGISGTGIRNNFASPDREARAADIERAKAWIIASSKLGSSVMRVFAGHEEPGADREEVAKWMAEDLRTCAEFGAQYGVMVGLQNHGDFLRTGDDIIDMVERVDHAWLGVILDTGNFPADPYTDIAKVMPYTVNFQIKESPFGKDSSVPLDLDRFVKIVCESGYRGYLPIETLDKAGEVYDPVAVVSRFHAEVTAAFARVQSAAA</sequence>
<reference evidence="2" key="1">
    <citation type="submission" date="2023-03" db="EMBL/GenBank/DDBJ databases">
        <title>Lomoglobus Profundus gen. nov., sp. nov., a novel member of the phylum Verrucomicrobia, isolated from deep-marine sediment of South China Sea.</title>
        <authorList>
            <person name="Ahmad T."/>
            <person name="Ishaq S.E."/>
            <person name="Wang F."/>
        </authorList>
    </citation>
    <scope>NUCLEOTIDE SEQUENCE</scope>
    <source>
        <strain evidence="2">LMO-M01</strain>
    </source>
</reference>
<dbReference type="Pfam" id="PF01261">
    <property type="entry name" value="AP_endonuc_2"/>
    <property type="match status" value="1"/>
</dbReference>
<dbReference type="RefSeq" id="WP_330929542.1">
    <property type="nucleotide sequence ID" value="NZ_CP119075.1"/>
</dbReference>
<protein>
    <submittedName>
        <fullName evidence="2">Sugar phosphate isomerase/epimerase</fullName>
    </submittedName>
</protein>
<dbReference type="PANTHER" id="PTHR12110:SF53">
    <property type="entry name" value="BLR5974 PROTEIN"/>
    <property type="match status" value="1"/>
</dbReference>
<accession>A0AAE9ZX86</accession>
<dbReference type="EMBL" id="CP119075">
    <property type="protein sequence ID" value="WED65156.1"/>
    <property type="molecule type" value="Genomic_DNA"/>
</dbReference>
<dbReference type="InterPro" id="IPR036237">
    <property type="entry name" value="Xyl_isomerase-like_sf"/>
</dbReference>
<dbReference type="SUPFAM" id="SSF51658">
    <property type="entry name" value="Xylose isomerase-like"/>
    <property type="match status" value="1"/>
</dbReference>
<name>A0AAE9ZX86_9BACT</name>
<proteinExistence type="predicted"/>
<evidence type="ECO:0000259" key="1">
    <source>
        <dbReference type="Pfam" id="PF01261"/>
    </source>
</evidence>
<keyword evidence="2" id="KW-0413">Isomerase</keyword>
<keyword evidence="3" id="KW-1185">Reference proteome</keyword>
<dbReference type="Proteomes" id="UP001218638">
    <property type="component" value="Chromosome"/>
</dbReference>
<dbReference type="PANTHER" id="PTHR12110">
    <property type="entry name" value="HYDROXYPYRUVATE ISOMERASE"/>
    <property type="match status" value="1"/>
</dbReference>
<dbReference type="KEGG" id="slom:PXH66_22695"/>
<dbReference type="GO" id="GO:0016853">
    <property type="term" value="F:isomerase activity"/>
    <property type="evidence" value="ECO:0007669"/>
    <property type="project" value="UniProtKB-KW"/>
</dbReference>
<evidence type="ECO:0000313" key="2">
    <source>
        <dbReference type="EMBL" id="WED65156.1"/>
    </source>
</evidence>